<sequence>MTLTRTAPGQLALQGDVGMDSAAAIQAELAGALRGGDITLDLAALGKVDSAAIALLTDAVRQQQAQGGQLHLRNVPDSIHVLAQLYELAPLLGLNRSETP</sequence>
<dbReference type="SUPFAM" id="SSF52091">
    <property type="entry name" value="SpoIIaa-like"/>
    <property type="match status" value="1"/>
</dbReference>
<evidence type="ECO:0000259" key="1">
    <source>
        <dbReference type="PROSITE" id="PS50801"/>
    </source>
</evidence>
<dbReference type="Gene3D" id="3.30.750.24">
    <property type="entry name" value="STAS domain"/>
    <property type="match status" value="1"/>
</dbReference>
<evidence type="ECO:0000313" key="2">
    <source>
        <dbReference type="EMBL" id="MDC7718765.1"/>
    </source>
</evidence>
<dbReference type="Proteomes" id="UP001219956">
    <property type="component" value="Unassembled WGS sequence"/>
</dbReference>
<dbReference type="RefSeq" id="WP_272752990.1">
    <property type="nucleotide sequence ID" value="NZ_JAQQLF010000025.1"/>
</dbReference>
<evidence type="ECO:0000313" key="3">
    <source>
        <dbReference type="Proteomes" id="UP001219956"/>
    </source>
</evidence>
<proteinExistence type="predicted"/>
<reference evidence="2 3" key="1">
    <citation type="submission" date="2023-01" db="EMBL/GenBank/DDBJ databases">
        <title>Novel species of the genus Vogesella isolated from rivers.</title>
        <authorList>
            <person name="Lu H."/>
        </authorList>
    </citation>
    <scope>NUCLEOTIDE SEQUENCE [LARGE SCALE GENOMIC DNA]</scope>
    <source>
        <strain evidence="2 3">DC21W</strain>
    </source>
</reference>
<name>A0ABT5J1S6_9NEIS</name>
<feature type="domain" description="STAS" evidence="1">
    <location>
        <begin position="11"/>
        <end position="100"/>
    </location>
</feature>
<dbReference type="Pfam" id="PF13466">
    <property type="entry name" value="STAS_2"/>
    <property type="match status" value="1"/>
</dbReference>
<dbReference type="InterPro" id="IPR002645">
    <property type="entry name" value="STAS_dom"/>
</dbReference>
<dbReference type="PANTHER" id="PTHR35849:SF1">
    <property type="entry name" value="INTERMEMBRANE PHOSPHOLIPID TRANSPORT SYSTEM BINDING PROTEIN MLAB"/>
    <property type="match status" value="1"/>
</dbReference>
<dbReference type="CDD" id="cd07043">
    <property type="entry name" value="STAS_anti-anti-sigma_factors"/>
    <property type="match status" value="1"/>
</dbReference>
<protein>
    <submittedName>
        <fullName evidence="2">STAS domain-containing protein</fullName>
    </submittedName>
</protein>
<comment type="caution">
    <text evidence="2">The sequence shown here is derived from an EMBL/GenBank/DDBJ whole genome shotgun (WGS) entry which is preliminary data.</text>
</comment>
<accession>A0ABT5J1S6</accession>
<keyword evidence="3" id="KW-1185">Reference proteome</keyword>
<dbReference type="InterPro" id="IPR052746">
    <property type="entry name" value="MlaB_ABC_Transporter"/>
</dbReference>
<dbReference type="PROSITE" id="PS50801">
    <property type="entry name" value="STAS"/>
    <property type="match status" value="1"/>
</dbReference>
<dbReference type="EMBL" id="JAQQLF010000025">
    <property type="protein sequence ID" value="MDC7718765.1"/>
    <property type="molecule type" value="Genomic_DNA"/>
</dbReference>
<organism evidence="2 3">
    <name type="scientific">Vogesella aquatica</name>
    <dbReference type="NCBI Taxonomy" id="2984206"/>
    <lineage>
        <taxon>Bacteria</taxon>
        <taxon>Pseudomonadati</taxon>
        <taxon>Pseudomonadota</taxon>
        <taxon>Betaproteobacteria</taxon>
        <taxon>Neisseriales</taxon>
        <taxon>Chromobacteriaceae</taxon>
        <taxon>Vogesella</taxon>
    </lineage>
</organism>
<dbReference type="InterPro" id="IPR058548">
    <property type="entry name" value="MlaB-like_STAS"/>
</dbReference>
<dbReference type="InterPro" id="IPR036513">
    <property type="entry name" value="STAS_dom_sf"/>
</dbReference>
<gene>
    <name evidence="2" type="ORF">PQU95_16315</name>
</gene>
<dbReference type="PANTHER" id="PTHR35849">
    <property type="entry name" value="BLR2341 PROTEIN"/>
    <property type="match status" value="1"/>
</dbReference>